<sequence length="172" mass="18356">MQTTERPAPDTARAAAWSDLLRSHGRRVTKQRLAVLDAVDRRPHSTADEVLADVRTVLPAITLQSVYVVLSDLTTVGMLRKFEPPASPARYETRTGDNHHHAYCVRCGTVADVDCSVGHAPCLTPSEHHGMQLLTADVVYQGICADCLTAGAAPAQAAPEQPSAEQPLPAAG</sequence>
<evidence type="ECO:0000256" key="2">
    <source>
        <dbReference type="ARBA" id="ARBA00007957"/>
    </source>
</evidence>
<keyword evidence="9" id="KW-0238">DNA-binding</keyword>
<dbReference type="OrthoDB" id="5242893at2"/>
<dbReference type="GO" id="GO:0008270">
    <property type="term" value="F:zinc ion binding"/>
    <property type="evidence" value="ECO:0007669"/>
    <property type="project" value="TreeGrafter"/>
</dbReference>
<keyword evidence="4" id="KW-0678">Repressor</keyword>
<evidence type="ECO:0000256" key="5">
    <source>
        <dbReference type="ARBA" id="ARBA00022723"/>
    </source>
</evidence>
<dbReference type="CDD" id="cd07153">
    <property type="entry name" value="Fur_like"/>
    <property type="match status" value="1"/>
</dbReference>
<dbReference type="Gene3D" id="3.30.1490.190">
    <property type="match status" value="1"/>
</dbReference>
<comment type="cofactor">
    <cofactor evidence="11">
        <name>Zn(2+)</name>
        <dbReference type="ChEBI" id="CHEBI:29105"/>
    </cofactor>
    <text evidence="11">Binds 1 zinc ion per subunit.</text>
</comment>
<proteinExistence type="inferred from homology"/>
<gene>
    <name evidence="12" type="ORF">GY22_06150</name>
</gene>
<keyword evidence="7" id="KW-0408">Iron</keyword>
<evidence type="ECO:0000256" key="9">
    <source>
        <dbReference type="ARBA" id="ARBA00023125"/>
    </source>
</evidence>
<evidence type="ECO:0000256" key="4">
    <source>
        <dbReference type="ARBA" id="ARBA00022491"/>
    </source>
</evidence>
<evidence type="ECO:0000256" key="11">
    <source>
        <dbReference type="PIRSR" id="PIRSR602481-1"/>
    </source>
</evidence>
<evidence type="ECO:0000256" key="10">
    <source>
        <dbReference type="ARBA" id="ARBA00023163"/>
    </source>
</evidence>
<keyword evidence="10" id="KW-0804">Transcription</keyword>
<comment type="similarity">
    <text evidence="2">Belongs to the Fur family.</text>
</comment>
<dbReference type="GO" id="GO:0000976">
    <property type="term" value="F:transcription cis-regulatory region binding"/>
    <property type="evidence" value="ECO:0007669"/>
    <property type="project" value="TreeGrafter"/>
</dbReference>
<dbReference type="GO" id="GO:0045892">
    <property type="term" value="P:negative regulation of DNA-templated transcription"/>
    <property type="evidence" value="ECO:0007669"/>
    <property type="project" value="TreeGrafter"/>
</dbReference>
<dbReference type="SUPFAM" id="SSF46785">
    <property type="entry name" value="Winged helix' DNA-binding domain"/>
    <property type="match status" value="1"/>
</dbReference>
<dbReference type="AlphaFoldDB" id="A0A0A6VW85"/>
<evidence type="ECO:0000256" key="6">
    <source>
        <dbReference type="ARBA" id="ARBA00022833"/>
    </source>
</evidence>
<dbReference type="GO" id="GO:1900376">
    <property type="term" value="P:regulation of secondary metabolite biosynthetic process"/>
    <property type="evidence" value="ECO:0007669"/>
    <property type="project" value="TreeGrafter"/>
</dbReference>
<keyword evidence="5 11" id="KW-0479">Metal-binding</keyword>
<organism evidence="12 13">
    <name type="scientific">Kocuria rosea subsp. polaris</name>
    <dbReference type="NCBI Taxonomy" id="136273"/>
    <lineage>
        <taxon>Bacteria</taxon>
        <taxon>Bacillati</taxon>
        <taxon>Actinomycetota</taxon>
        <taxon>Actinomycetes</taxon>
        <taxon>Micrococcales</taxon>
        <taxon>Micrococcaceae</taxon>
        <taxon>Kocuria</taxon>
    </lineage>
</organism>
<dbReference type="GO" id="GO:0003700">
    <property type="term" value="F:DNA-binding transcription factor activity"/>
    <property type="evidence" value="ECO:0007669"/>
    <property type="project" value="InterPro"/>
</dbReference>
<dbReference type="Pfam" id="PF01475">
    <property type="entry name" value="FUR"/>
    <property type="match status" value="1"/>
</dbReference>
<evidence type="ECO:0000256" key="3">
    <source>
        <dbReference type="ARBA" id="ARBA00022490"/>
    </source>
</evidence>
<name>A0A0A6VW85_KOCRO</name>
<keyword evidence="13" id="KW-1185">Reference proteome</keyword>
<dbReference type="Gene3D" id="1.10.10.10">
    <property type="entry name" value="Winged helix-like DNA-binding domain superfamily/Winged helix DNA-binding domain"/>
    <property type="match status" value="1"/>
</dbReference>
<evidence type="ECO:0000256" key="7">
    <source>
        <dbReference type="ARBA" id="ARBA00023004"/>
    </source>
</evidence>
<keyword evidence="6 11" id="KW-0862">Zinc</keyword>
<dbReference type="InterPro" id="IPR036388">
    <property type="entry name" value="WH-like_DNA-bd_sf"/>
</dbReference>
<feature type="binding site" evidence="11">
    <location>
        <position position="104"/>
    </location>
    <ligand>
        <name>Zn(2+)</name>
        <dbReference type="ChEBI" id="CHEBI:29105"/>
    </ligand>
</feature>
<dbReference type="InterPro" id="IPR043135">
    <property type="entry name" value="Fur_C"/>
</dbReference>
<protein>
    <submittedName>
        <fullName evidence="12">Fur family transcriptional regulator</fullName>
    </submittedName>
</protein>
<accession>A0A0A6VW85</accession>
<feature type="binding site" evidence="11">
    <location>
        <position position="144"/>
    </location>
    <ligand>
        <name>Zn(2+)</name>
        <dbReference type="ChEBI" id="CHEBI:29105"/>
    </ligand>
</feature>
<dbReference type="GO" id="GO:0005737">
    <property type="term" value="C:cytoplasm"/>
    <property type="evidence" value="ECO:0007669"/>
    <property type="project" value="UniProtKB-SubCell"/>
</dbReference>
<comment type="caution">
    <text evidence="12">The sequence shown here is derived from an EMBL/GenBank/DDBJ whole genome shotgun (WGS) entry which is preliminary data.</text>
</comment>
<evidence type="ECO:0000256" key="1">
    <source>
        <dbReference type="ARBA" id="ARBA00004496"/>
    </source>
</evidence>
<dbReference type="Proteomes" id="UP000030466">
    <property type="component" value="Unassembled WGS sequence"/>
</dbReference>
<dbReference type="EMBL" id="JSUH01000004">
    <property type="protein sequence ID" value="KHD98124.1"/>
    <property type="molecule type" value="Genomic_DNA"/>
</dbReference>
<feature type="binding site" evidence="11">
    <location>
        <position position="147"/>
    </location>
    <ligand>
        <name>Zn(2+)</name>
        <dbReference type="ChEBI" id="CHEBI:29105"/>
    </ligand>
</feature>
<dbReference type="PANTHER" id="PTHR33202">
    <property type="entry name" value="ZINC UPTAKE REGULATION PROTEIN"/>
    <property type="match status" value="1"/>
</dbReference>
<evidence type="ECO:0000313" key="12">
    <source>
        <dbReference type="EMBL" id="KHD98124.1"/>
    </source>
</evidence>
<evidence type="ECO:0000313" key="13">
    <source>
        <dbReference type="Proteomes" id="UP000030466"/>
    </source>
</evidence>
<feature type="binding site" evidence="11">
    <location>
        <position position="107"/>
    </location>
    <ligand>
        <name>Zn(2+)</name>
        <dbReference type="ChEBI" id="CHEBI:29105"/>
    </ligand>
</feature>
<reference evidence="12 13" key="1">
    <citation type="journal article" date="2003" name="Int. J. Syst. Evol. Microbiol.">
        <title>Kocuria polaris sp. nov., an orange-pigmented psychrophilic bacterium isolated from an Antarctic cyanobacterial mat sample.</title>
        <authorList>
            <person name="Reddy G.S."/>
            <person name="Prakash J.S."/>
            <person name="Prabahar V."/>
            <person name="Matsumoto G.I."/>
            <person name="Stackebrandt E."/>
            <person name="Shivaji S."/>
        </authorList>
    </citation>
    <scope>NUCLEOTIDE SEQUENCE [LARGE SCALE GENOMIC DNA]</scope>
    <source>
        <strain evidence="12 13">CMS 76or</strain>
    </source>
</reference>
<dbReference type="InterPro" id="IPR036390">
    <property type="entry name" value="WH_DNA-bd_sf"/>
</dbReference>
<keyword evidence="3" id="KW-0963">Cytoplasm</keyword>
<dbReference type="RefSeq" id="WP_035924969.1">
    <property type="nucleotide sequence ID" value="NZ_JSUH01000004.1"/>
</dbReference>
<dbReference type="InterPro" id="IPR002481">
    <property type="entry name" value="FUR"/>
</dbReference>
<evidence type="ECO:0000256" key="8">
    <source>
        <dbReference type="ARBA" id="ARBA00023015"/>
    </source>
</evidence>
<dbReference type="PANTHER" id="PTHR33202:SF18">
    <property type="entry name" value="TRANSCRIPTIONAL REGULATOR FURA"/>
    <property type="match status" value="1"/>
</dbReference>
<keyword evidence="8" id="KW-0805">Transcription regulation</keyword>
<comment type="subcellular location">
    <subcellularLocation>
        <location evidence="1">Cytoplasm</location>
    </subcellularLocation>
</comment>